<dbReference type="Pfam" id="PF07687">
    <property type="entry name" value="M20_dimer"/>
    <property type="match status" value="1"/>
</dbReference>
<proteinExistence type="inferred from homology"/>
<evidence type="ECO:0000313" key="8">
    <source>
        <dbReference type="Proteomes" id="UP000192050"/>
    </source>
</evidence>
<feature type="domain" description="Peptidase M20 dimerisation" evidence="6">
    <location>
        <begin position="174"/>
        <end position="269"/>
    </location>
</feature>
<evidence type="ECO:0000256" key="5">
    <source>
        <dbReference type="PIRSR" id="PIRSR005962-1"/>
    </source>
</evidence>
<dbReference type="Gene3D" id="3.30.70.360">
    <property type="match status" value="1"/>
</dbReference>
<reference evidence="7 8" key="1">
    <citation type="submission" date="2011-10" db="EMBL/GenBank/DDBJ databases">
        <title>Metabolic and evolutionary patterns in the extreme acidophile Ferroplasma acidiphilum.</title>
        <authorList>
            <person name="Golyshina O.V."/>
            <person name="Kozyavkin S.A."/>
            <person name="Tatusov R.L."/>
            <person name="Slesarev A.I."/>
            <person name="Golyshin P.N."/>
        </authorList>
    </citation>
    <scope>NUCLEOTIDE SEQUENCE [LARGE SCALE GENOMIC DNA]</scope>
    <source>
        <strain evidence="8">Y</strain>
    </source>
</reference>
<keyword evidence="8" id="KW-1185">Reference proteome</keyword>
<sequence length="381" mass="42453">METEEYIIAMREYFHENPELSFKEFKTADRLEKELRDMGLNPKRITETGIIADIKGKGKKTVAIRADIDALPVTEENKVDYVSKNKGVMHACGHDTHMAMLLGAAKMLIAEKEKLNGNIRLIFQPAEELPPGGAVGMIKNGALDGVDYIIGQHIMGFIPAGKIAIYYKEMMANADEFDIKIHGKGGHGSAPQDSIDAVYITAHLIEMLNTIVSREIDPQEPAVITTGTVNSGYRYNIIAAHAELTGTVRTFNTEIQEKIIKRIKDILEGLKSIYGIEYEYEYKKGYPVLVNNEKIAKYIEEAAKRVVGKDNIIYPKPNMGGEDFAYFLQKVPGSYYFIGGSNPERGIDSMNHSPTFDMDESALYTGAKVLKEAAMEILNKE</sequence>
<evidence type="ECO:0000256" key="1">
    <source>
        <dbReference type="ARBA" id="ARBA00006153"/>
    </source>
</evidence>
<evidence type="ECO:0000256" key="2">
    <source>
        <dbReference type="ARBA" id="ARBA00022645"/>
    </source>
</evidence>
<dbReference type="FunFam" id="3.30.70.360:FF:000014">
    <property type="entry name" value="N-acyl-L-amino acid amidohydrolase"/>
    <property type="match status" value="1"/>
</dbReference>
<feature type="binding site" evidence="5">
    <location>
        <position position="352"/>
    </location>
    <ligand>
        <name>Mn(2+)</name>
        <dbReference type="ChEBI" id="CHEBI:29035"/>
        <label>2</label>
    </ligand>
</feature>
<dbReference type="NCBIfam" id="TIGR01891">
    <property type="entry name" value="amidohydrolases"/>
    <property type="match status" value="1"/>
</dbReference>
<feature type="binding site" evidence="5">
    <location>
        <position position="128"/>
    </location>
    <ligand>
        <name>Mn(2+)</name>
        <dbReference type="ChEBI" id="CHEBI:29035"/>
        <label>2</label>
    </ligand>
</feature>
<protein>
    <submittedName>
        <fullName evidence="7">N-acyl-L-amino acid amidohydrolase</fullName>
    </submittedName>
</protein>
<feature type="binding site" evidence="5">
    <location>
        <position position="92"/>
    </location>
    <ligand>
        <name>Mn(2+)</name>
        <dbReference type="ChEBI" id="CHEBI:29035"/>
        <label>2</label>
    </ligand>
</feature>
<dbReference type="AlphaFoldDB" id="A0A1V0N5Y1"/>
<comment type="cofactor">
    <cofactor evidence="5">
        <name>Mn(2+)</name>
        <dbReference type="ChEBI" id="CHEBI:29035"/>
    </cofactor>
    <text evidence="5">The Mn(2+) ion enhances activity.</text>
</comment>
<dbReference type="Proteomes" id="UP000192050">
    <property type="component" value="Chromosome"/>
</dbReference>
<evidence type="ECO:0000259" key="6">
    <source>
        <dbReference type="Pfam" id="PF07687"/>
    </source>
</evidence>
<evidence type="ECO:0000256" key="4">
    <source>
        <dbReference type="ARBA" id="ARBA00056511"/>
    </source>
</evidence>
<evidence type="ECO:0000313" key="7">
    <source>
        <dbReference type="EMBL" id="ARD85521.1"/>
    </source>
</evidence>
<dbReference type="InterPro" id="IPR017439">
    <property type="entry name" value="Amidohydrolase"/>
</dbReference>
<dbReference type="EMBL" id="CP015363">
    <property type="protein sequence ID" value="ARD85521.1"/>
    <property type="molecule type" value="Genomic_DNA"/>
</dbReference>
<feature type="binding site" evidence="5">
    <location>
        <position position="94"/>
    </location>
    <ligand>
        <name>Mn(2+)</name>
        <dbReference type="ChEBI" id="CHEBI:29035"/>
        <label>2</label>
    </ligand>
</feature>
<gene>
    <name evidence="7" type="ORF">FAD_1678</name>
</gene>
<dbReference type="PANTHER" id="PTHR11014:SF63">
    <property type="entry name" value="METALLOPEPTIDASE, PUTATIVE (AFU_ORTHOLOGUE AFUA_6G09600)-RELATED"/>
    <property type="match status" value="1"/>
</dbReference>
<dbReference type="Gene3D" id="3.40.630.10">
    <property type="entry name" value="Zn peptidases"/>
    <property type="match status" value="1"/>
</dbReference>
<dbReference type="STRING" id="74969.FAD_1678"/>
<dbReference type="SUPFAM" id="SSF55031">
    <property type="entry name" value="Bacterial exopeptidase dimerisation domain"/>
    <property type="match status" value="1"/>
</dbReference>
<dbReference type="PANTHER" id="PTHR11014">
    <property type="entry name" value="PEPTIDASE M20 FAMILY MEMBER"/>
    <property type="match status" value="1"/>
</dbReference>
<accession>A0A1V0N5Y1</accession>
<evidence type="ECO:0000256" key="3">
    <source>
        <dbReference type="ARBA" id="ARBA00022801"/>
    </source>
</evidence>
<dbReference type="Pfam" id="PF01546">
    <property type="entry name" value="Peptidase_M20"/>
    <property type="match status" value="1"/>
</dbReference>
<dbReference type="OrthoDB" id="247417at2157"/>
<name>A0A1V0N5Y1_9ARCH</name>
<keyword evidence="3 7" id="KW-0378">Hydrolase</keyword>
<keyword evidence="5" id="KW-0479">Metal-binding</keyword>
<dbReference type="GO" id="GO:0046872">
    <property type="term" value="F:metal ion binding"/>
    <property type="evidence" value="ECO:0007669"/>
    <property type="project" value="UniProtKB-KW"/>
</dbReference>
<keyword evidence="2" id="KW-0645">Protease</keyword>
<keyword evidence="5" id="KW-0464">Manganese</keyword>
<comment type="similarity">
    <text evidence="1">Belongs to the peptidase M20 family.</text>
</comment>
<dbReference type="GO" id="GO:0004180">
    <property type="term" value="F:carboxypeptidase activity"/>
    <property type="evidence" value="ECO:0007669"/>
    <property type="project" value="UniProtKB-KW"/>
</dbReference>
<comment type="function">
    <text evidence="4">Can release basic, acidic, aromatic, and, to a lesser extent, aliphatic amino acids.</text>
</comment>
<organism evidence="7 8">
    <name type="scientific">Ferroplasma acidiphilum</name>
    <dbReference type="NCBI Taxonomy" id="74969"/>
    <lineage>
        <taxon>Archaea</taxon>
        <taxon>Methanobacteriati</taxon>
        <taxon>Thermoplasmatota</taxon>
        <taxon>Thermoplasmata</taxon>
        <taxon>Thermoplasmatales</taxon>
        <taxon>Ferroplasmaceae</taxon>
        <taxon>Ferroplasma</taxon>
    </lineage>
</organism>
<dbReference type="GeneID" id="31677170"/>
<feature type="binding site" evidence="5">
    <location>
        <position position="153"/>
    </location>
    <ligand>
        <name>Mn(2+)</name>
        <dbReference type="ChEBI" id="CHEBI:29035"/>
        <label>2</label>
    </ligand>
</feature>
<dbReference type="KEGG" id="fai:FAD_1678"/>
<dbReference type="InterPro" id="IPR002933">
    <property type="entry name" value="Peptidase_M20"/>
</dbReference>
<dbReference type="InterPro" id="IPR036264">
    <property type="entry name" value="Bact_exopeptidase_dim_dom"/>
</dbReference>
<dbReference type="SUPFAM" id="SSF53187">
    <property type="entry name" value="Zn-dependent exopeptidases"/>
    <property type="match status" value="1"/>
</dbReference>
<dbReference type="RefSeq" id="WP_081143020.1">
    <property type="nucleotide sequence ID" value="NZ_CP015363.1"/>
</dbReference>
<dbReference type="PIRSF" id="PIRSF005962">
    <property type="entry name" value="Pept_M20D_amidohydro"/>
    <property type="match status" value="1"/>
</dbReference>
<keyword evidence="2" id="KW-0121">Carboxypeptidase</keyword>
<dbReference type="InterPro" id="IPR011650">
    <property type="entry name" value="Peptidase_M20_dimer"/>
</dbReference>